<feature type="region of interest" description="Disordered" evidence="1">
    <location>
        <begin position="209"/>
        <end position="302"/>
    </location>
</feature>
<feature type="compositionally biased region" description="Basic and acidic residues" evidence="1">
    <location>
        <begin position="251"/>
        <end position="273"/>
    </location>
</feature>
<evidence type="ECO:0000259" key="3">
    <source>
        <dbReference type="PROSITE" id="PS51272"/>
    </source>
</evidence>
<evidence type="ECO:0000313" key="4">
    <source>
        <dbReference type="EMBL" id="NOJ73707.1"/>
    </source>
</evidence>
<dbReference type="Pfam" id="PF00395">
    <property type="entry name" value="SLH"/>
    <property type="match status" value="3"/>
</dbReference>
<organism evidence="4 5">
    <name type="scientific">Paenibacillus alvei</name>
    <name type="common">Bacillus alvei</name>
    <dbReference type="NCBI Taxonomy" id="44250"/>
    <lineage>
        <taxon>Bacteria</taxon>
        <taxon>Bacillati</taxon>
        <taxon>Bacillota</taxon>
        <taxon>Bacilli</taxon>
        <taxon>Bacillales</taxon>
        <taxon>Paenibacillaceae</taxon>
        <taxon>Paenibacillus</taxon>
    </lineage>
</organism>
<dbReference type="InterPro" id="IPR001119">
    <property type="entry name" value="SLH_dom"/>
</dbReference>
<sequence>MCRSKSSSKLLISVLSTSLLFSSTGVAYGQTINSDIVGHWAESQLRNWNAQGLIEGYPDGSFKPNNTITRGEFMALINRSFQFNQTTDINFIDLKESNWEYTEVQKAVRENYIYGYEDNSIRSSKPLSRQEAAVIVSKLLKVTNDEQAANVFNDTASIAFWSKGKVGAAVSKKIIVGYSDHTFKPKANITRAEAVVMLDKAKSFILESTPDNNSKVVPETKPESKKPSTESSNISQSKTKKEVEVIYTYESKSDSISDSKPESIPDPKPDLKPDPIPNPKPDPIPNPKPDPKPDPVQPSVTGVTYTTSLQNSLSTGVAQVATLTIMNDAASAGMLRATFTDGTSPVAVNVVLNGTETATHIATEIAAAFGSAIKGWNVTASGANVIFTADAPATNNASVTANVEGIGTGIGMLTSKITTPGVETISGTAQVATLSISNGAKAKGSFHVKFTDGTTPVDVQVYLAGTETADEVAAKIAAAYGNSIPGWTVTANGSNVLFTAQAPAANNDNVAVRILEASGVGAPVSTITVPGNINSNTAQVVTLQLPGSEHKDGPIGVKFTDGISTVTIKTTLLDYPETGAQLAEKIAAAFGNSIPGWTVSTDYTRVLFTANAPAENNPKAVARLSGDRTGIGMVDSTITTLGNPDAPAGAAQVATLAIPNGATAPGSIHAEFTDGLTPVAVNVPVAGTETADELAVKIAAALGSSVVGWDVAAIGSNVQFTALAPAANNDLVVAKVEGIPTGIGQANSTITTEGVAASVSGTKAATLTITEGAKKAGTLFITFMNGTASVPIHVTLTGTETPAEVATKIAQAFGNSVSGWNVAANDKNVHFTANTPTAIDTNVSITIQE</sequence>
<dbReference type="Proteomes" id="UP000552038">
    <property type="component" value="Unassembled WGS sequence"/>
</dbReference>
<feature type="domain" description="SLH" evidence="3">
    <location>
        <begin position="92"/>
        <end position="147"/>
    </location>
</feature>
<feature type="signal peptide" evidence="2">
    <location>
        <begin position="1"/>
        <end position="27"/>
    </location>
</feature>
<evidence type="ECO:0000313" key="5">
    <source>
        <dbReference type="Proteomes" id="UP000552038"/>
    </source>
</evidence>
<dbReference type="AlphaFoldDB" id="A0AAP7A4G6"/>
<proteinExistence type="predicted"/>
<dbReference type="EMBL" id="JABFOR010000054">
    <property type="protein sequence ID" value="NOJ73707.1"/>
    <property type="molecule type" value="Genomic_DNA"/>
</dbReference>
<dbReference type="PROSITE" id="PS51272">
    <property type="entry name" value="SLH"/>
    <property type="match status" value="3"/>
</dbReference>
<dbReference type="PANTHER" id="PTHR43308:SF5">
    <property type="entry name" value="S-LAYER PROTEIN _ PEPTIDOGLYCAN ENDO-BETA-N-ACETYLGLUCOSAMINIDASE"/>
    <property type="match status" value="1"/>
</dbReference>
<dbReference type="RefSeq" id="WP_171419456.1">
    <property type="nucleotide sequence ID" value="NZ_JABFOR010000054.1"/>
</dbReference>
<feature type="compositionally biased region" description="Basic and acidic residues" evidence="1">
    <location>
        <begin position="218"/>
        <end position="228"/>
    </location>
</feature>
<gene>
    <name evidence="4" type="ORF">HMI46_24645</name>
</gene>
<evidence type="ECO:0000256" key="1">
    <source>
        <dbReference type="SAM" id="MobiDB-lite"/>
    </source>
</evidence>
<feature type="compositionally biased region" description="Pro residues" evidence="1">
    <location>
        <begin position="274"/>
        <end position="288"/>
    </location>
</feature>
<comment type="caution">
    <text evidence="4">The sequence shown here is derived from an EMBL/GenBank/DDBJ whole genome shotgun (WGS) entry which is preliminary data.</text>
</comment>
<accession>A0AAP7A4G6</accession>
<name>A0AAP7A4G6_PAEAL</name>
<dbReference type="PANTHER" id="PTHR43308">
    <property type="entry name" value="OUTER MEMBRANE PROTEIN ALPHA-RELATED"/>
    <property type="match status" value="1"/>
</dbReference>
<feature type="domain" description="SLH" evidence="3">
    <location>
        <begin position="28"/>
        <end position="91"/>
    </location>
</feature>
<reference evidence="4 5" key="1">
    <citation type="submission" date="2020-05" db="EMBL/GenBank/DDBJ databases">
        <title>Whole genome sequencing and identification of novel metabolites from Paenibacillus alvei strain JR949.</title>
        <authorList>
            <person name="Rajendhran J."/>
            <person name="Sree Pranav P."/>
            <person name="Mahalakshmi B."/>
            <person name="Karthikeyan R."/>
        </authorList>
    </citation>
    <scope>NUCLEOTIDE SEQUENCE [LARGE SCALE GENOMIC DNA]</scope>
    <source>
        <strain evidence="4 5">JR949</strain>
    </source>
</reference>
<keyword evidence="2" id="KW-0732">Signal</keyword>
<protein>
    <submittedName>
        <fullName evidence="4">S-layer homology domain-containing protein</fullName>
    </submittedName>
</protein>
<feature type="domain" description="SLH" evidence="3">
    <location>
        <begin position="149"/>
        <end position="212"/>
    </location>
</feature>
<evidence type="ECO:0000256" key="2">
    <source>
        <dbReference type="SAM" id="SignalP"/>
    </source>
</evidence>
<feature type="chain" id="PRO_5043049214" evidence="2">
    <location>
        <begin position="28"/>
        <end position="849"/>
    </location>
</feature>
<dbReference type="Gene3D" id="2.60.40.4390">
    <property type="match status" value="5"/>
</dbReference>
<dbReference type="InterPro" id="IPR051465">
    <property type="entry name" value="Cell_Envelope_Struct_Comp"/>
</dbReference>